<protein>
    <recommendedName>
        <fullName evidence="2">UBX domain-containing protein</fullName>
    </recommendedName>
</protein>
<proteinExistence type="predicted"/>
<evidence type="ECO:0000313" key="4">
    <source>
        <dbReference type="Proteomes" id="UP000245768"/>
    </source>
</evidence>
<evidence type="ECO:0000313" key="3">
    <source>
        <dbReference type="EMBL" id="PWN93380.1"/>
    </source>
</evidence>
<dbReference type="SMART" id="SM00166">
    <property type="entry name" value="UBX"/>
    <property type="match status" value="1"/>
</dbReference>
<accession>A0A316YUY7</accession>
<dbReference type="Proteomes" id="UP000245768">
    <property type="component" value="Unassembled WGS sequence"/>
</dbReference>
<gene>
    <name evidence="3" type="ORF">FA10DRAFT_20208</name>
</gene>
<evidence type="ECO:0000259" key="2">
    <source>
        <dbReference type="PROSITE" id="PS50033"/>
    </source>
</evidence>
<dbReference type="GO" id="GO:0006886">
    <property type="term" value="P:intracellular protein transport"/>
    <property type="evidence" value="ECO:0007669"/>
    <property type="project" value="TreeGrafter"/>
</dbReference>
<dbReference type="RefSeq" id="XP_025380578.1">
    <property type="nucleotide sequence ID" value="XM_025518456.1"/>
</dbReference>
<feature type="compositionally biased region" description="Low complexity" evidence="1">
    <location>
        <begin position="13"/>
        <end position="41"/>
    </location>
</feature>
<dbReference type="GeneID" id="37040372"/>
<organism evidence="3 4">
    <name type="scientific">Acaromyces ingoldii</name>
    <dbReference type="NCBI Taxonomy" id="215250"/>
    <lineage>
        <taxon>Eukaryota</taxon>
        <taxon>Fungi</taxon>
        <taxon>Dikarya</taxon>
        <taxon>Basidiomycota</taxon>
        <taxon>Ustilaginomycotina</taxon>
        <taxon>Exobasidiomycetes</taxon>
        <taxon>Exobasidiales</taxon>
        <taxon>Cryptobasidiaceae</taxon>
        <taxon>Acaromyces</taxon>
    </lineage>
</organism>
<reference evidence="3 4" key="1">
    <citation type="journal article" date="2018" name="Mol. Biol. Evol.">
        <title>Broad Genomic Sampling Reveals a Smut Pathogenic Ancestry of the Fungal Clade Ustilaginomycotina.</title>
        <authorList>
            <person name="Kijpornyongpan T."/>
            <person name="Mondo S.J."/>
            <person name="Barry K."/>
            <person name="Sandor L."/>
            <person name="Lee J."/>
            <person name="Lipzen A."/>
            <person name="Pangilinan J."/>
            <person name="LaButti K."/>
            <person name="Hainaut M."/>
            <person name="Henrissat B."/>
            <person name="Grigoriev I.V."/>
            <person name="Spatafora J.W."/>
            <person name="Aime M.C."/>
        </authorList>
    </citation>
    <scope>NUCLEOTIDE SEQUENCE [LARGE SCALE GENOMIC DNA]</scope>
    <source>
        <strain evidence="3 4">MCA 4198</strain>
    </source>
</reference>
<feature type="region of interest" description="Disordered" evidence="1">
    <location>
        <begin position="1"/>
        <end position="88"/>
    </location>
</feature>
<dbReference type="GO" id="GO:0005634">
    <property type="term" value="C:nucleus"/>
    <property type="evidence" value="ECO:0007669"/>
    <property type="project" value="TreeGrafter"/>
</dbReference>
<dbReference type="InterPro" id="IPR001012">
    <property type="entry name" value="UBX_dom"/>
</dbReference>
<feature type="domain" description="UBX" evidence="2">
    <location>
        <begin position="128"/>
        <end position="213"/>
    </location>
</feature>
<dbReference type="EMBL" id="KZ819634">
    <property type="protein sequence ID" value="PWN93380.1"/>
    <property type="molecule type" value="Genomic_DNA"/>
</dbReference>
<dbReference type="Gene3D" id="3.10.20.90">
    <property type="entry name" value="Phosphatidylinositol 3-kinase Catalytic Subunit, Chain A, domain 1"/>
    <property type="match status" value="1"/>
</dbReference>
<keyword evidence="4" id="KW-1185">Reference proteome</keyword>
<dbReference type="PANTHER" id="PTHR46467">
    <property type="entry name" value="TETHER CONTAINING UBX DOMAIN FOR GLUT4"/>
    <property type="match status" value="1"/>
</dbReference>
<dbReference type="STRING" id="215250.A0A316YUY7"/>
<dbReference type="GO" id="GO:0005737">
    <property type="term" value="C:cytoplasm"/>
    <property type="evidence" value="ECO:0007669"/>
    <property type="project" value="TreeGrafter"/>
</dbReference>
<dbReference type="OrthoDB" id="440781at2759"/>
<dbReference type="InterPro" id="IPR029071">
    <property type="entry name" value="Ubiquitin-like_domsf"/>
</dbReference>
<dbReference type="Pfam" id="PF00789">
    <property type="entry name" value="UBX"/>
    <property type="match status" value="1"/>
</dbReference>
<dbReference type="PROSITE" id="PS50033">
    <property type="entry name" value="UBX"/>
    <property type="match status" value="1"/>
</dbReference>
<feature type="region of interest" description="Disordered" evidence="1">
    <location>
        <begin position="238"/>
        <end position="282"/>
    </location>
</feature>
<dbReference type="SUPFAM" id="SSF54236">
    <property type="entry name" value="Ubiquitin-like"/>
    <property type="match status" value="1"/>
</dbReference>
<sequence length="313" mass="33713">MAASTDPQEVQKEPSVAEAETAAPTVAPASAVAESAPSSATNGDDAASSSVPKPASTPWSDVKVFRPPNTAGPSRLPPPQADDEAKPTAAELKEAFSSHISQRHGPDAPLMTQAMRQREEARLGIKKKEYHEIRIRIRLSDRTTLEGTFPSTAQVPTLYRFLRAHLSPRHAKYAFTLYQSPPKRDLPESTKDAKLQGKTLRELGMAPAAVVLVRWSDAAMNANTYPAPLNDETLALAQDLPTPPSFDAQSAGQTLQDPSSSAAKDKDESASSGTKKVGAPSRPFWFPFPLAVPDLFSALIQAMPKWLKGLQKK</sequence>
<dbReference type="AlphaFoldDB" id="A0A316YUY7"/>
<name>A0A316YUY7_9BASI</name>
<evidence type="ECO:0000256" key="1">
    <source>
        <dbReference type="SAM" id="MobiDB-lite"/>
    </source>
</evidence>
<feature type="compositionally biased region" description="Polar residues" evidence="1">
    <location>
        <begin position="247"/>
        <end position="258"/>
    </location>
</feature>
<dbReference type="PANTHER" id="PTHR46467:SF1">
    <property type="entry name" value="TETHER CONTAINING UBX DOMAIN FOR GLUT4"/>
    <property type="match status" value="1"/>
</dbReference>
<dbReference type="GO" id="GO:0012506">
    <property type="term" value="C:vesicle membrane"/>
    <property type="evidence" value="ECO:0007669"/>
    <property type="project" value="TreeGrafter"/>
</dbReference>
<dbReference type="InParanoid" id="A0A316YUY7"/>